<sequence length="386" mass="44177">MASVTVDSESCITNVTPLKVDRRTFGRCCLLKKEFEITTSEQQGLISVRRIRKFVRDETITPLTFSGTQSLCKRYFVSYLTKNCTQQEQLKTILNVPVLEREGVLEDLPSEFKESLIPELAKEMLRQELITDFKVLIPRLSQKQLVDCWPQASNQQLQNILLDTLVQVIDEQEQITTGDGGRTLYYELGKEPLSEICSVGLKRQLAIKLFNNKQLGYARMLFNNVDKEMCKAGLPAKVLFRLVSVNEPSELYCFFNSIDYESKSSMVNELLPNKRHLLIKDICNNQPLEEYKTLLILLIQNCTIENLKGLVPNLTAIGISAILSVIDCPNKRAQIILSLDHRLTEFCSLASSAEYITEFKEQLNSQPNLSQQWQQLTKKYLDWCTS</sequence>
<name>A0A3L8Q2I4_9GAMM</name>
<gene>
    <name evidence="1" type="ORF">D5018_04170</name>
</gene>
<dbReference type="EMBL" id="QZEI01000009">
    <property type="protein sequence ID" value="RLV61043.1"/>
    <property type="molecule type" value="Genomic_DNA"/>
</dbReference>
<accession>A0A3L8Q2I4</accession>
<organism evidence="1 2">
    <name type="scientific">Parashewanella curva</name>
    <dbReference type="NCBI Taxonomy" id="2338552"/>
    <lineage>
        <taxon>Bacteria</taxon>
        <taxon>Pseudomonadati</taxon>
        <taxon>Pseudomonadota</taxon>
        <taxon>Gammaproteobacteria</taxon>
        <taxon>Alteromonadales</taxon>
        <taxon>Shewanellaceae</taxon>
        <taxon>Parashewanella</taxon>
    </lineage>
</organism>
<evidence type="ECO:0000313" key="1">
    <source>
        <dbReference type="EMBL" id="RLV61043.1"/>
    </source>
</evidence>
<evidence type="ECO:0000313" key="2">
    <source>
        <dbReference type="Proteomes" id="UP000281474"/>
    </source>
</evidence>
<dbReference type="RefSeq" id="WP_121837743.1">
    <property type="nucleotide sequence ID" value="NZ_ML014758.1"/>
</dbReference>
<comment type="caution">
    <text evidence="1">The sequence shown here is derived from an EMBL/GenBank/DDBJ whole genome shotgun (WGS) entry which is preliminary data.</text>
</comment>
<proteinExistence type="predicted"/>
<dbReference type="Proteomes" id="UP000281474">
    <property type="component" value="Unassembled WGS sequence"/>
</dbReference>
<protein>
    <submittedName>
        <fullName evidence="1">Uncharacterized protein</fullName>
    </submittedName>
</protein>
<keyword evidence="2" id="KW-1185">Reference proteome</keyword>
<dbReference type="AlphaFoldDB" id="A0A3L8Q2I4"/>
<reference evidence="1 2" key="1">
    <citation type="submission" date="2018-09" db="EMBL/GenBank/DDBJ databases">
        <title>Phylogeny of the Shewanellaceae, and recommendation for two new genera, Pseudoshewanella and Parashewanella.</title>
        <authorList>
            <person name="Wang G."/>
        </authorList>
    </citation>
    <scope>NUCLEOTIDE SEQUENCE [LARGE SCALE GENOMIC DNA]</scope>
    <source>
        <strain evidence="1 2">C51</strain>
    </source>
</reference>